<feature type="domain" description="Poly A polymerase head" evidence="8">
    <location>
        <begin position="25"/>
        <end position="75"/>
    </location>
</feature>
<evidence type="ECO:0000256" key="5">
    <source>
        <dbReference type="ARBA" id="ARBA00022723"/>
    </source>
</evidence>
<evidence type="ECO:0000256" key="4">
    <source>
        <dbReference type="ARBA" id="ARBA00022695"/>
    </source>
</evidence>
<dbReference type="EMBL" id="LAZR01034150">
    <property type="protein sequence ID" value="KKL46117.1"/>
    <property type="molecule type" value="Genomic_DNA"/>
</dbReference>
<accession>A0A0F9F4U7</accession>
<keyword evidence="2" id="KW-0808">Transferase</keyword>
<comment type="cofactor">
    <cofactor evidence="1">
        <name>Mg(2+)</name>
        <dbReference type="ChEBI" id="CHEBI:18420"/>
    </cofactor>
</comment>
<name>A0A0F9F4U7_9ZZZZ</name>
<comment type="caution">
    <text evidence="10">The sequence shown here is derived from an EMBL/GenBank/DDBJ whole genome shotgun (WGS) entry which is preliminary data.</text>
</comment>
<dbReference type="Pfam" id="PF01743">
    <property type="entry name" value="PolyA_pol"/>
    <property type="match status" value="1"/>
</dbReference>
<evidence type="ECO:0000259" key="9">
    <source>
        <dbReference type="Pfam" id="PF12627"/>
    </source>
</evidence>
<dbReference type="SUPFAM" id="SSF81301">
    <property type="entry name" value="Nucleotidyltransferase"/>
    <property type="match status" value="1"/>
</dbReference>
<evidence type="ECO:0000256" key="7">
    <source>
        <dbReference type="ARBA" id="ARBA00022842"/>
    </source>
</evidence>
<evidence type="ECO:0000256" key="6">
    <source>
        <dbReference type="ARBA" id="ARBA00022741"/>
    </source>
</evidence>
<evidence type="ECO:0000256" key="3">
    <source>
        <dbReference type="ARBA" id="ARBA00022694"/>
    </source>
</evidence>
<dbReference type="GO" id="GO:0008033">
    <property type="term" value="P:tRNA processing"/>
    <property type="evidence" value="ECO:0007669"/>
    <property type="project" value="UniProtKB-KW"/>
</dbReference>
<gene>
    <name evidence="10" type="ORF">LCGC14_2348750</name>
</gene>
<dbReference type="GO" id="GO:0000166">
    <property type="term" value="F:nucleotide binding"/>
    <property type="evidence" value="ECO:0007669"/>
    <property type="project" value="UniProtKB-KW"/>
</dbReference>
<keyword evidence="6" id="KW-0547">Nucleotide-binding</keyword>
<dbReference type="InterPro" id="IPR002646">
    <property type="entry name" value="PolA_pol_head_dom"/>
</dbReference>
<dbReference type="PANTHER" id="PTHR46173">
    <property type="entry name" value="CCA TRNA NUCLEOTIDYLTRANSFERASE 1, MITOCHONDRIAL"/>
    <property type="match status" value="1"/>
</dbReference>
<dbReference type="GO" id="GO:0016779">
    <property type="term" value="F:nucleotidyltransferase activity"/>
    <property type="evidence" value="ECO:0007669"/>
    <property type="project" value="UniProtKB-KW"/>
</dbReference>
<keyword evidence="7" id="KW-0460">Magnesium</keyword>
<dbReference type="InterPro" id="IPR043519">
    <property type="entry name" value="NT_sf"/>
</dbReference>
<dbReference type="SUPFAM" id="SSF81891">
    <property type="entry name" value="Poly A polymerase C-terminal region-like"/>
    <property type="match status" value="1"/>
</dbReference>
<dbReference type="InterPro" id="IPR050264">
    <property type="entry name" value="Bact_CCA-adding_enz_type3_sf"/>
</dbReference>
<evidence type="ECO:0000313" key="10">
    <source>
        <dbReference type="EMBL" id="KKL46117.1"/>
    </source>
</evidence>
<keyword evidence="4" id="KW-0548">Nucleotidyltransferase</keyword>
<organism evidence="10">
    <name type="scientific">marine sediment metagenome</name>
    <dbReference type="NCBI Taxonomy" id="412755"/>
    <lineage>
        <taxon>unclassified sequences</taxon>
        <taxon>metagenomes</taxon>
        <taxon>ecological metagenomes</taxon>
    </lineage>
</organism>
<evidence type="ECO:0000256" key="1">
    <source>
        <dbReference type="ARBA" id="ARBA00001946"/>
    </source>
</evidence>
<dbReference type="Gene3D" id="1.10.3090.10">
    <property type="entry name" value="cca-adding enzyme, domain 2"/>
    <property type="match status" value="1"/>
</dbReference>
<evidence type="ECO:0000259" key="8">
    <source>
        <dbReference type="Pfam" id="PF01743"/>
    </source>
</evidence>
<dbReference type="AlphaFoldDB" id="A0A0F9F4U7"/>
<dbReference type="GO" id="GO:0000049">
    <property type="term" value="F:tRNA binding"/>
    <property type="evidence" value="ECO:0007669"/>
    <property type="project" value="TreeGrafter"/>
</dbReference>
<dbReference type="Gene3D" id="3.30.460.10">
    <property type="entry name" value="Beta Polymerase, domain 2"/>
    <property type="match status" value="1"/>
</dbReference>
<evidence type="ECO:0000256" key="2">
    <source>
        <dbReference type="ARBA" id="ARBA00022679"/>
    </source>
</evidence>
<keyword evidence="5" id="KW-0479">Metal-binding</keyword>
<proteinExistence type="predicted"/>
<sequence length="174" mass="20159">MIGSEERQEKILTVVVDDVEVSQYRKNGARTETGHSLEEHQATCDFTINSIAMDINEKIIDKHNGESDLKDKLIRFVGKPADRIEEDFLRLLRGIRFGAKYKFKLENDTAMSIELCAYKIKELPQERVRDELLKILAYPKGIDYLLFYGFIEIIVTTEKSEVDKIFEKLKGLLK</sequence>
<feature type="domain" description="tRNA nucleotidyltransferase/poly(A) polymerase RNA and SrmB- binding" evidence="9">
    <location>
        <begin position="103"/>
        <end position="141"/>
    </location>
</feature>
<dbReference type="Pfam" id="PF12627">
    <property type="entry name" value="PolyA_pol_RNAbd"/>
    <property type="match status" value="1"/>
</dbReference>
<dbReference type="GO" id="GO:0046872">
    <property type="term" value="F:metal ion binding"/>
    <property type="evidence" value="ECO:0007669"/>
    <property type="project" value="UniProtKB-KW"/>
</dbReference>
<protein>
    <submittedName>
        <fullName evidence="10">Uncharacterized protein</fullName>
    </submittedName>
</protein>
<dbReference type="InterPro" id="IPR032828">
    <property type="entry name" value="PolyA_RNA-bd"/>
</dbReference>
<reference evidence="10" key="1">
    <citation type="journal article" date="2015" name="Nature">
        <title>Complex archaea that bridge the gap between prokaryotes and eukaryotes.</title>
        <authorList>
            <person name="Spang A."/>
            <person name="Saw J.H."/>
            <person name="Jorgensen S.L."/>
            <person name="Zaremba-Niedzwiedzka K."/>
            <person name="Martijn J."/>
            <person name="Lind A.E."/>
            <person name="van Eijk R."/>
            <person name="Schleper C."/>
            <person name="Guy L."/>
            <person name="Ettema T.J."/>
        </authorList>
    </citation>
    <scope>NUCLEOTIDE SEQUENCE</scope>
</reference>
<keyword evidence="3" id="KW-0819">tRNA processing</keyword>
<dbReference type="PANTHER" id="PTHR46173:SF1">
    <property type="entry name" value="CCA TRNA NUCLEOTIDYLTRANSFERASE 1, MITOCHONDRIAL"/>
    <property type="match status" value="1"/>
</dbReference>